<dbReference type="RefSeq" id="NP_001254415.1">
    <property type="nucleotide sequence ID" value="NM_001267486.3"/>
</dbReference>
<keyword evidence="1" id="KW-0812">Transmembrane</keyword>
<evidence type="ECO:0000313" key="5">
    <source>
        <dbReference type="WormBase" id="Y39G8C.3a"/>
    </source>
</evidence>
<evidence type="ECO:0000313" key="2">
    <source>
        <dbReference type="EMBL" id="ACV72156.1"/>
    </source>
</evidence>
<dbReference type="GO" id="GO:0044325">
    <property type="term" value="F:transmembrane transporter binding"/>
    <property type="evidence" value="ECO:0000353"/>
    <property type="project" value="WormBase"/>
</dbReference>
<dbReference type="EMBL" id="GQ453435">
    <property type="protein sequence ID" value="ACV72156.1"/>
    <property type="molecule type" value="mRNA"/>
</dbReference>
<evidence type="ECO:0000313" key="4">
    <source>
        <dbReference type="Proteomes" id="UP000001940"/>
    </source>
</evidence>
<keyword evidence="1" id="KW-1133">Transmembrane helix</keyword>
<proteinExistence type="evidence at transcript level"/>
<evidence type="ECO:0000313" key="3">
    <source>
        <dbReference type="EMBL" id="CBK19495.1"/>
    </source>
</evidence>
<reference evidence="3" key="2">
    <citation type="submission" date="2003-03" db="EMBL/GenBank/DDBJ databases">
        <authorList>
            <person name="Sulson J.E."/>
            <person name="Waterston R."/>
        </authorList>
    </citation>
    <scope>NUCLEOTIDE SEQUENCE</scope>
    <source>
        <strain evidence="3">Bristol N2</strain>
    </source>
</reference>
<organism evidence="2">
    <name type="scientific">Caenorhabditis elegans</name>
    <dbReference type="NCBI Taxonomy" id="6239"/>
    <lineage>
        <taxon>Eukaryota</taxon>
        <taxon>Metazoa</taxon>
        <taxon>Ecdysozoa</taxon>
        <taxon>Nematoda</taxon>
        <taxon>Chromadorea</taxon>
        <taxon>Rhabditida</taxon>
        <taxon>Rhabditina</taxon>
        <taxon>Rhabditomorpha</taxon>
        <taxon>Rhabditoidea</taxon>
        <taxon>Rhabditidae</taxon>
        <taxon>Peloderinae</taxon>
        <taxon>Caenorhabditis</taxon>
    </lineage>
</organism>
<dbReference type="SMR" id="G5EFW1"/>
<reference evidence="2" key="3">
    <citation type="submission" date="2009-08" db="EMBL/GenBank/DDBJ databases">
        <title>A novel auxiliary subunit critical to BK channel function.</title>
        <authorList>
            <person name="Chen B."/>
            <person name="Ge Q."/>
            <person name="Zhan H."/>
            <person name="Wang Z.-W."/>
        </authorList>
    </citation>
    <scope>NUCLEOTIDE SEQUENCE</scope>
</reference>
<dbReference type="AlphaFoldDB" id="G5EFW1"/>
<dbReference type="WormBase" id="Y39G8C.3a">
    <property type="protein sequence ID" value="CE44622"/>
    <property type="gene ID" value="WBGene00014569"/>
    <property type="gene designation" value="bkip-1"/>
</dbReference>
<keyword evidence="1" id="KW-0472">Membrane</keyword>
<reference evidence="3" key="4">
    <citation type="submission" date="2024-10" db="EMBL/GenBank/DDBJ databases">
        <authorList>
            <consortium name="WormBase Consortium"/>
            <person name="WormBase"/>
        </authorList>
    </citation>
    <scope>NUCLEOTIDE SEQUENCE</scope>
    <source>
        <strain evidence="3">Bristol N2</strain>
    </source>
</reference>
<dbReference type="GeneID" id="175062"/>
<protein>
    <submittedName>
        <fullName evidence="2 3">BK channel Interacting Protein</fullName>
    </submittedName>
</protein>
<feature type="transmembrane region" description="Helical" evidence="1">
    <location>
        <begin position="24"/>
        <end position="47"/>
    </location>
</feature>
<gene>
    <name evidence="3 5" type="primary">bkip-1</name>
    <name evidence="3" type="ORF">CELE_Y39G8C.3</name>
    <name evidence="5" type="ORF">Y39G8C.3</name>
</gene>
<dbReference type="ExpressionAtlas" id="G5EFW1">
    <property type="expression patterns" value="baseline"/>
</dbReference>
<sequence>MPQIDGYSHRPGDVKFQAGEWYTLYASLFMTILIIAVVSYYTLIAPAESAWKVSKRKKQQ</sequence>
<reference evidence="3 4" key="1">
    <citation type="journal article" date="1998" name="Science">
        <title>Genome sequence of the nematode C. elegans: a platform for investigating biology.</title>
        <authorList>
            <consortium name="The C. elegans sequencing consortium"/>
            <person name="Sulson J.E."/>
            <person name="Waterston R."/>
        </authorList>
    </citation>
    <scope>NUCLEOTIDE SEQUENCE [LARGE SCALE GENOMIC DNA]</scope>
    <source>
        <strain evidence="3 4">Bristol N2</strain>
    </source>
</reference>
<dbReference type="GO" id="GO:0055120">
    <property type="term" value="C:striated muscle dense body"/>
    <property type="evidence" value="ECO:0000314"/>
    <property type="project" value="WormBase"/>
</dbReference>
<dbReference type="GO" id="GO:0043005">
    <property type="term" value="C:neuron projection"/>
    <property type="evidence" value="ECO:0000314"/>
    <property type="project" value="WormBase"/>
</dbReference>
<dbReference type="Proteomes" id="UP000001940">
    <property type="component" value="Chromosome II"/>
</dbReference>
<dbReference type="EMBL" id="BX284602">
    <property type="protein sequence ID" value="CBK19495.1"/>
    <property type="molecule type" value="Genomic_DNA"/>
</dbReference>
<keyword evidence="4" id="KW-1185">Reference proteome</keyword>
<evidence type="ECO:0000256" key="1">
    <source>
        <dbReference type="SAM" id="Phobius"/>
    </source>
</evidence>
<name>G5EFW1_CAEEL</name>
<dbReference type="CTD" id="175062"/>
<dbReference type="Bgee" id="WBGene00014569">
    <property type="expression patterns" value="Expressed in pharyngeal muscle cell (C elegans) and 3 other cell types or tissues"/>
</dbReference>
<dbReference type="AGR" id="WB:WBGene00014569"/>
<dbReference type="HOGENOM" id="CLU_2943918_0_0_1"/>
<accession>G5EFW1</accession>